<dbReference type="InterPro" id="IPR021109">
    <property type="entry name" value="Peptidase_aspartic_dom_sf"/>
</dbReference>
<reference evidence="2 3" key="1">
    <citation type="submission" date="2024-01" db="EMBL/GenBank/DDBJ databases">
        <title>The complete chloroplast genome sequence of Lithospermum erythrorhizon: insights into the phylogenetic relationship among Boraginaceae species and the maternal lineages of purple gromwells.</title>
        <authorList>
            <person name="Okada T."/>
            <person name="Watanabe K."/>
        </authorList>
    </citation>
    <scope>NUCLEOTIDE SEQUENCE [LARGE SCALE GENOMIC DNA]</scope>
</reference>
<feature type="region of interest" description="Disordered" evidence="1">
    <location>
        <begin position="127"/>
        <end position="147"/>
    </location>
</feature>
<name>A0AAV3REA7_LITER</name>
<comment type="caution">
    <text evidence="2">The sequence shown here is derived from an EMBL/GenBank/DDBJ whole genome shotgun (WGS) entry which is preliminary data.</text>
</comment>
<evidence type="ECO:0000313" key="3">
    <source>
        <dbReference type="Proteomes" id="UP001454036"/>
    </source>
</evidence>
<dbReference type="PANTHER" id="PTHR33240">
    <property type="entry name" value="OS08G0508500 PROTEIN"/>
    <property type="match status" value="1"/>
</dbReference>
<sequence length="147" mass="16459">MLVDTGSSTDILYLATYDRLGLPHNLLKPACTPLTGFTGRSIYLVGIVELDFTVGEAPRTSMIRASFTVVEISYPSYNGLIGRPILMELRAIVSPLYLKMKFPTTRGVGEVLEYQKRARVCYQMSIPKGTSLKDPPRQKRHREGPPR</sequence>
<proteinExistence type="predicted"/>
<organism evidence="2 3">
    <name type="scientific">Lithospermum erythrorhizon</name>
    <name type="common">Purple gromwell</name>
    <name type="synonym">Lithospermum officinale var. erythrorhizon</name>
    <dbReference type="NCBI Taxonomy" id="34254"/>
    <lineage>
        <taxon>Eukaryota</taxon>
        <taxon>Viridiplantae</taxon>
        <taxon>Streptophyta</taxon>
        <taxon>Embryophyta</taxon>
        <taxon>Tracheophyta</taxon>
        <taxon>Spermatophyta</taxon>
        <taxon>Magnoliopsida</taxon>
        <taxon>eudicotyledons</taxon>
        <taxon>Gunneridae</taxon>
        <taxon>Pentapetalae</taxon>
        <taxon>asterids</taxon>
        <taxon>lamiids</taxon>
        <taxon>Boraginales</taxon>
        <taxon>Boraginaceae</taxon>
        <taxon>Boraginoideae</taxon>
        <taxon>Lithospermeae</taxon>
        <taxon>Lithospermum</taxon>
    </lineage>
</organism>
<evidence type="ECO:0008006" key="4">
    <source>
        <dbReference type="Google" id="ProtNLM"/>
    </source>
</evidence>
<protein>
    <recommendedName>
        <fullName evidence="4">Peptidase A2 domain-containing protein</fullName>
    </recommendedName>
</protein>
<dbReference type="Gene3D" id="2.40.70.10">
    <property type="entry name" value="Acid Proteases"/>
    <property type="match status" value="1"/>
</dbReference>
<keyword evidence="3" id="KW-1185">Reference proteome</keyword>
<dbReference type="CDD" id="cd00303">
    <property type="entry name" value="retropepsin_like"/>
    <property type="match status" value="1"/>
</dbReference>
<dbReference type="AlphaFoldDB" id="A0AAV3REA7"/>
<accession>A0AAV3REA7</accession>
<feature type="compositionally biased region" description="Basic residues" evidence="1">
    <location>
        <begin position="138"/>
        <end position="147"/>
    </location>
</feature>
<evidence type="ECO:0000313" key="2">
    <source>
        <dbReference type="EMBL" id="GAA0174026.1"/>
    </source>
</evidence>
<gene>
    <name evidence="2" type="ORF">LIER_27501</name>
</gene>
<dbReference type="EMBL" id="BAABME010008872">
    <property type="protein sequence ID" value="GAA0174026.1"/>
    <property type="molecule type" value="Genomic_DNA"/>
</dbReference>
<dbReference type="PANTHER" id="PTHR33240:SF15">
    <property type="entry name" value="GAG-PRO-LIKE PROTEIN"/>
    <property type="match status" value="1"/>
</dbReference>
<dbReference type="Proteomes" id="UP001454036">
    <property type="component" value="Unassembled WGS sequence"/>
</dbReference>
<evidence type="ECO:0000256" key="1">
    <source>
        <dbReference type="SAM" id="MobiDB-lite"/>
    </source>
</evidence>